<dbReference type="EMBL" id="CP054929">
    <property type="protein sequence ID" value="QKW53871.1"/>
    <property type="molecule type" value="Genomic_DNA"/>
</dbReference>
<dbReference type="GO" id="GO:0016874">
    <property type="term" value="F:ligase activity"/>
    <property type="evidence" value="ECO:0007669"/>
    <property type="project" value="UniProtKB-KW"/>
</dbReference>
<organism evidence="3 4">
    <name type="scientific">Streptomyces buecherae</name>
    <dbReference type="NCBI Taxonomy" id="2763006"/>
    <lineage>
        <taxon>Bacteria</taxon>
        <taxon>Bacillati</taxon>
        <taxon>Actinomycetota</taxon>
        <taxon>Actinomycetes</taxon>
        <taxon>Kitasatosporales</taxon>
        <taxon>Streptomycetaceae</taxon>
        <taxon>Streptomyces</taxon>
    </lineage>
</organism>
<sequence length="303" mass="32263">MSAAPDRQAVRVDGHQLALTHLRKTLFPESEHTKAELLHYYARIAPLMVPHTTDRAASFVRAPDGVDGERWYAKNPPPGCPEWVTLTSVPGKGKPAPHVVVDSTATLVAMANLGAYEVHVPQWRAGAGPAVHDRVVFDLDPGPGADVTDCCRVALPLRAALAADGLTACAVTSGSKGLHLYVAVEPAPAETAVAYAKRLAVRIRAELPDLAVATMSRAARHGKVFIDWSQNASAKTTAAPYTLRIRERPGVATPVDWDEVAACAHPADLAFGPEEALARAEERGDDPLAPLSDAARRGRLPET</sequence>
<dbReference type="InterPro" id="IPR014145">
    <property type="entry name" value="LigD_pol_dom"/>
</dbReference>
<evidence type="ECO:0000313" key="3">
    <source>
        <dbReference type="EMBL" id="QKW53871.1"/>
    </source>
</evidence>
<dbReference type="InterPro" id="IPR052171">
    <property type="entry name" value="NHEJ_LigD"/>
</dbReference>
<reference evidence="3 4" key="1">
    <citation type="submission" date="2020-06" db="EMBL/GenBank/DDBJ databases">
        <title>Genome mining for natural products.</title>
        <authorList>
            <person name="Zhang B."/>
            <person name="Shi J."/>
            <person name="Ge H."/>
        </authorList>
    </citation>
    <scope>NUCLEOTIDE SEQUENCE [LARGE SCALE GENOMIC DNA]</scope>
    <source>
        <strain evidence="3 4">NA00687</strain>
    </source>
</reference>
<evidence type="ECO:0000256" key="1">
    <source>
        <dbReference type="SAM" id="MobiDB-lite"/>
    </source>
</evidence>
<dbReference type="PANTHER" id="PTHR42705:SF2">
    <property type="entry name" value="BIFUNCTIONAL NON-HOMOLOGOUS END JOINING PROTEIN LIGD"/>
    <property type="match status" value="1"/>
</dbReference>
<keyword evidence="3" id="KW-0436">Ligase</keyword>
<dbReference type="Pfam" id="PF21686">
    <property type="entry name" value="LigD_Prim-Pol"/>
    <property type="match status" value="1"/>
</dbReference>
<gene>
    <name evidence="3" type="ORF">HUT08_34795</name>
</gene>
<keyword evidence="4" id="KW-1185">Reference proteome</keyword>
<name>A0A7H8NH97_9ACTN</name>
<dbReference type="Proteomes" id="UP000509303">
    <property type="component" value="Chromosome"/>
</dbReference>
<dbReference type="AlphaFoldDB" id="A0A7H8NH97"/>
<dbReference type="PANTHER" id="PTHR42705">
    <property type="entry name" value="BIFUNCTIONAL NON-HOMOLOGOUS END JOINING PROTEIN LIGD"/>
    <property type="match status" value="1"/>
</dbReference>
<dbReference type="NCBIfam" id="TIGR02778">
    <property type="entry name" value="ligD_pol"/>
    <property type="match status" value="1"/>
</dbReference>
<proteinExistence type="predicted"/>
<dbReference type="RefSeq" id="WP_176165575.1">
    <property type="nucleotide sequence ID" value="NZ_CP054929.1"/>
</dbReference>
<feature type="domain" description="DNA ligase D polymerase" evidence="2">
    <location>
        <begin position="33"/>
        <end position="285"/>
    </location>
</feature>
<protein>
    <submittedName>
        <fullName evidence="3">ATP-dependent DNA ligase</fullName>
    </submittedName>
</protein>
<dbReference type="Gene3D" id="3.90.920.10">
    <property type="entry name" value="DNA primase, PRIM domain"/>
    <property type="match status" value="1"/>
</dbReference>
<feature type="region of interest" description="Disordered" evidence="1">
    <location>
        <begin position="274"/>
        <end position="303"/>
    </location>
</feature>
<evidence type="ECO:0000259" key="2">
    <source>
        <dbReference type="Pfam" id="PF21686"/>
    </source>
</evidence>
<evidence type="ECO:0000313" key="4">
    <source>
        <dbReference type="Proteomes" id="UP000509303"/>
    </source>
</evidence>
<feature type="compositionally biased region" description="Basic and acidic residues" evidence="1">
    <location>
        <begin position="276"/>
        <end position="286"/>
    </location>
</feature>
<feature type="compositionally biased region" description="Basic and acidic residues" evidence="1">
    <location>
        <begin position="294"/>
        <end position="303"/>
    </location>
</feature>
<accession>A0A7H8NH97</accession>